<feature type="domain" description="Transglycosylase SLT" evidence="2">
    <location>
        <begin position="25"/>
        <end position="126"/>
    </location>
</feature>
<dbReference type="InterPro" id="IPR008258">
    <property type="entry name" value="Transglycosylase_SLT_dom_1"/>
</dbReference>
<evidence type="ECO:0000256" key="1">
    <source>
        <dbReference type="SAM" id="SignalP"/>
    </source>
</evidence>
<name>A0A974RL38_CAMFE</name>
<reference evidence="4" key="1">
    <citation type="submission" date="2020-07" db="EMBL/GenBank/DDBJ databases">
        <title>A comparison of fourteen fully characterised mammalian-associated Campylobacter fetus isolates suggests a mechanism by which bovine-adapted biotypes have evolved high genomic plasticity.</title>
        <authorList>
            <person name="Nadin-Davis S.A."/>
            <person name="Chmara J.T."/>
            <person name="Carillo C."/>
            <person name="Amoako K."/>
            <person name="Goji N."/>
            <person name="Duceppe M.-O."/>
            <person name="Devenish J."/>
        </authorList>
    </citation>
    <scope>NUCLEOTIDE SEQUENCE [LARGE SCALE GENOMIC DNA]</scope>
    <source>
        <strain evidence="4">CFViADRI1362</strain>
        <plasmid evidence="4">pcfviadri1362_p3</plasmid>
    </source>
</reference>
<protein>
    <submittedName>
        <fullName evidence="3">Lytic transglycosylase domain-containing protein</fullName>
    </submittedName>
</protein>
<evidence type="ECO:0000259" key="2">
    <source>
        <dbReference type="Pfam" id="PF01464"/>
    </source>
</evidence>
<dbReference type="Pfam" id="PF01464">
    <property type="entry name" value="SLT"/>
    <property type="match status" value="1"/>
</dbReference>
<feature type="chain" id="PRO_5037800022" evidence="1">
    <location>
        <begin position="17"/>
        <end position="165"/>
    </location>
</feature>
<keyword evidence="3" id="KW-0614">Plasmid</keyword>
<feature type="signal peptide" evidence="1">
    <location>
        <begin position="1"/>
        <end position="16"/>
    </location>
</feature>
<keyword evidence="1" id="KW-0732">Signal</keyword>
<dbReference type="Gene3D" id="1.10.530.10">
    <property type="match status" value="1"/>
</dbReference>
<gene>
    <name evidence="3" type="ORF">GZ989_011540</name>
</gene>
<geneLocation type="plasmid" evidence="4">
    <name>pcfviadri1362_p3</name>
</geneLocation>
<dbReference type="RefSeq" id="WP_065843494.1">
    <property type="nucleotide sequence ID" value="NZ_CP059435.1"/>
</dbReference>
<evidence type="ECO:0000313" key="4">
    <source>
        <dbReference type="Proteomes" id="UP000514628"/>
    </source>
</evidence>
<dbReference type="AlphaFoldDB" id="A0A974RL38"/>
<dbReference type="SUPFAM" id="SSF53955">
    <property type="entry name" value="Lysozyme-like"/>
    <property type="match status" value="1"/>
</dbReference>
<dbReference type="CDD" id="cd13400">
    <property type="entry name" value="LT_IagB-like"/>
    <property type="match status" value="1"/>
</dbReference>
<accession>A0A974RL38</accession>
<organism evidence="3 4">
    <name type="scientific">Campylobacter fetus</name>
    <dbReference type="NCBI Taxonomy" id="196"/>
    <lineage>
        <taxon>Bacteria</taxon>
        <taxon>Pseudomonadati</taxon>
        <taxon>Campylobacterota</taxon>
        <taxon>Epsilonproteobacteria</taxon>
        <taxon>Campylobacterales</taxon>
        <taxon>Campylobacteraceae</taxon>
        <taxon>Campylobacter</taxon>
    </lineage>
</organism>
<dbReference type="InterPro" id="IPR023346">
    <property type="entry name" value="Lysozyme-like_dom_sf"/>
</dbReference>
<dbReference type="Proteomes" id="UP000514628">
    <property type="component" value="Plasmid pCFViADRI1362_P3"/>
</dbReference>
<evidence type="ECO:0000313" key="3">
    <source>
        <dbReference type="EMBL" id="QMS59948.1"/>
    </source>
</evidence>
<sequence length="165" mass="18992">MRLVLVILFVCLVANANDTKYNNLFLKYGALFGIPPELLWGIAKHESNFDHKAINYNTNGTIDIGLMQINSIHKEAIEAVNLSLDDLYNPKVSVYFASKILSKCLKRHGFTYQGLNCYNGRTANNNYHKKVLAQILKRREKTNYITYKNYKTYITCKTQSECIIK</sequence>
<proteinExistence type="predicted"/>
<dbReference type="EMBL" id="CP059435">
    <property type="protein sequence ID" value="QMS59948.1"/>
    <property type="molecule type" value="Genomic_DNA"/>
</dbReference>